<protein>
    <submittedName>
        <fullName evidence="4">Putative CXXCH cytochrome family protein</fullName>
    </submittedName>
</protein>
<dbReference type="Pfam" id="PF14559">
    <property type="entry name" value="TPR_19"/>
    <property type="match status" value="1"/>
</dbReference>
<evidence type="ECO:0000313" key="4">
    <source>
        <dbReference type="EMBL" id="MBB5055597.1"/>
    </source>
</evidence>
<dbReference type="EMBL" id="JACHIP010000001">
    <property type="protein sequence ID" value="MBB5055597.1"/>
    <property type="molecule type" value="Genomic_DNA"/>
</dbReference>
<evidence type="ECO:0000256" key="2">
    <source>
        <dbReference type="PROSITE-ProRule" id="PRU00339"/>
    </source>
</evidence>
<dbReference type="InterPro" id="IPR010177">
    <property type="entry name" value="Paired_CXXCH_1"/>
</dbReference>
<dbReference type="PANTHER" id="PTHR35038:SF8">
    <property type="entry name" value="C-TYPE POLYHEME CYTOCHROME OMCC"/>
    <property type="match status" value="1"/>
</dbReference>
<dbReference type="SUPFAM" id="SSF48452">
    <property type="entry name" value="TPR-like"/>
    <property type="match status" value="1"/>
</dbReference>
<accession>A0A7W7Z976</accession>
<dbReference type="CDD" id="cd08168">
    <property type="entry name" value="Cytochrom_C3"/>
    <property type="match status" value="1"/>
</dbReference>
<keyword evidence="1" id="KW-0732">Signal</keyword>
<comment type="caution">
    <text evidence="4">The sequence shown here is derived from an EMBL/GenBank/DDBJ whole genome shotgun (WGS) entry which is preliminary data.</text>
</comment>
<reference evidence="4 5" key="1">
    <citation type="submission" date="2020-08" db="EMBL/GenBank/DDBJ databases">
        <title>Genomic Encyclopedia of Type Strains, Phase IV (KMG-V): Genome sequencing to study the core and pangenomes of soil and plant-associated prokaryotes.</title>
        <authorList>
            <person name="Whitman W."/>
        </authorList>
    </citation>
    <scope>NUCLEOTIDE SEQUENCE [LARGE SCALE GENOMIC DNA]</scope>
    <source>
        <strain evidence="4 5">M8UP14</strain>
    </source>
</reference>
<keyword evidence="2" id="KW-0802">TPR repeat</keyword>
<keyword evidence="5" id="KW-1185">Reference proteome</keyword>
<dbReference type="PANTHER" id="PTHR35038">
    <property type="entry name" value="DISSIMILATORY SULFITE REDUCTASE SIRA"/>
    <property type="match status" value="1"/>
</dbReference>
<dbReference type="InterPro" id="IPR036280">
    <property type="entry name" value="Multihaem_cyt_sf"/>
</dbReference>
<organism evidence="4 5">
    <name type="scientific">Granulicella aggregans</name>
    <dbReference type="NCBI Taxonomy" id="474949"/>
    <lineage>
        <taxon>Bacteria</taxon>
        <taxon>Pseudomonadati</taxon>
        <taxon>Acidobacteriota</taxon>
        <taxon>Terriglobia</taxon>
        <taxon>Terriglobales</taxon>
        <taxon>Acidobacteriaceae</taxon>
        <taxon>Granulicella</taxon>
    </lineage>
</organism>
<feature type="domain" description="Doubled CXXCH motif" evidence="3">
    <location>
        <begin position="126"/>
        <end position="159"/>
    </location>
</feature>
<proteinExistence type="predicted"/>
<dbReference type="Gene3D" id="3.90.10.10">
    <property type="entry name" value="Cytochrome C3"/>
    <property type="match status" value="1"/>
</dbReference>
<evidence type="ECO:0000259" key="3">
    <source>
        <dbReference type="Pfam" id="PF09699"/>
    </source>
</evidence>
<evidence type="ECO:0000256" key="1">
    <source>
        <dbReference type="ARBA" id="ARBA00022729"/>
    </source>
</evidence>
<dbReference type="InterPro" id="IPR019734">
    <property type="entry name" value="TPR_rpt"/>
</dbReference>
<evidence type="ECO:0000313" key="5">
    <source>
        <dbReference type="Proteomes" id="UP000540989"/>
    </source>
</evidence>
<name>A0A7W7Z976_9BACT</name>
<dbReference type="Proteomes" id="UP000540989">
    <property type="component" value="Unassembled WGS sequence"/>
</dbReference>
<dbReference type="PROSITE" id="PS50005">
    <property type="entry name" value="TPR"/>
    <property type="match status" value="1"/>
</dbReference>
<dbReference type="Pfam" id="PF09699">
    <property type="entry name" value="Paired_CXXCH_1"/>
    <property type="match status" value="1"/>
</dbReference>
<dbReference type="InterPro" id="IPR051829">
    <property type="entry name" value="Multiheme_Cytochr_ET"/>
</dbReference>
<dbReference type="AlphaFoldDB" id="A0A7W7Z976"/>
<dbReference type="Gene3D" id="1.10.1130.10">
    <property type="entry name" value="Flavocytochrome C3, Chain A"/>
    <property type="match status" value="1"/>
</dbReference>
<dbReference type="Gene3D" id="1.25.40.10">
    <property type="entry name" value="Tetratricopeptide repeat domain"/>
    <property type="match status" value="1"/>
</dbReference>
<dbReference type="SUPFAM" id="SSF48695">
    <property type="entry name" value="Multiheme cytochromes"/>
    <property type="match status" value="1"/>
</dbReference>
<dbReference type="InterPro" id="IPR011990">
    <property type="entry name" value="TPR-like_helical_dom_sf"/>
</dbReference>
<gene>
    <name evidence="4" type="ORF">HDF16_000266</name>
</gene>
<feature type="repeat" description="TPR" evidence="2">
    <location>
        <begin position="259"/>
        <end position="292"/>
    </location>
</feature>
<sequence>MSEVRRSDPGTLNRYKNSAFLHTGVTCEACHGDSTGHVSSGGKIKVINPARLDAAKRDSICINCHLEGDVLVERAGRSALDFVPGESITDFASYYVYGGKAATARAVSEVEQFAQSGCKRASGETMSCTSCHDPHFTPDKEQRVAFYRSKCLTCHSNAKFAESHHPETKDCTSCHMKQTGAENIPHVAWTDHRILRIPEVAQPQRTPATKELAAIFPEAGTKRDLAMAYYKAMLAGDKALEPTAWGQLNGVRSDLAGDPEALDALGVMAAARGDEPSAADLFRKVLSINGNDLTALSNLGTIMAKEGKLEEAQSLLNAAFARNQDIPGLASNVARVDCMAGNSDAAKKVLQEALFYNPGLESLESLNTQMSHCPATNVR</sequence>